<reference evidence="1" key="1">
    <citation type="submission" date="2021-01" db="EMBL/GenBank/DDBJ databases">
        <authorList>
            <person name="Corre E."/>
            <person name="Pelletier E."/>
            <person name="Niang G."/>
            <person name="Scheremetjew M."/>
            <person name="Finn R."/>
            <person name="Kale V."/>
            <person name="Holt S."/>
            <person name="Cochrane G."/>
            <person name="Meng A."/>
            <person name="Brown T."/>
            <person name="Cohen L."/>
        </authorList>
    </citation>
    <scope>NUCLEOTIDE SEQUENCE</scope>
    <source>
        <strain evidence="1">CCMP1381</strain>
    </source>
</reference>
<sequence length="185" mass="20063">MMEEEEPVKDKSPDNRILSPQILIFSTLSPPPTLLEATSLSFDRGLSPLGDPSLSEWPDMMEEDPVYAQASNNARTSRQTLASPDDYLVPPQRRAQLAAPVAGASTLPYFSSSVPPSAIATSSASPNLDSPSKRICCSRPWSLAQPVHHMSQNPFNSPYTMDKYGGLVLSPDGTALALDPERCFQ</sequence>
<accession>A0A7S2CLE9</accession>
<proteinExistence type="predicted"/>
<organism evidence="1">
    <name type="scientific">Octactis speculum</name>
    <dbReference type="NCBI Taxonomy" id="3111310"/>
    <lineage>
        <taxon>Eukaryota</taxon>
        <taxon>Sar</taxon>
        <taxon>Stramenopiles</taxon>
        <taxon>Ochrophyta</taxon>
        <taxon>Dictyochophyceae</taxon>
        <taxon>Dictyochales</taxon>
        <taxon>Dictyochaceae</taxon>
        <taxon>Octactis</taxon>
    </lineage>
</organism>
<gene>
    <name evidence="1" type="ORF">DSPE1174_LOCUS15526</name>
</gene>
<evidence type="ECO:0000313" key="1">
    <source>
        <dbReference type="EMBL" id="CAD9428857.1"/>
    </source>
</evidence>
<dbReference type="AlphaFoldDB" id="A0A7S2CLE9"/>
<dbReference type="EMBL" id="HBGS01030444">
    <property type="protein sequence ID" value="CAD9428857.1"/>
    <property type="molecule type" value="Transcribed_RNA"/>
</dbReference>
<name>A0A7S2CLE9_9STRA</name>
<protein>
    <submittedName>
        <fullName evidence="1">Uncharacterized protein</fullName>
    </submittedName>
</protein>